<evidence type="ECO:0000313" key="1">
    <source>
        <dbReference type="EMBL" id="CAL1606160.1"/>
    </source>
</evidence>
<dbReference type="EMBL" id="OZ035827">
    <property type="protein sequence ID" value="CAL1606160.1"/>
    <property type="molecule type" value="Genomic_DNA"/>
</dbReference>
<protein>
    <submittedName>
        <fullName evidence="1">Uncharacterized protein</fullName>
    </submittedName>
</protein>
<gene>
    <name evidence="1" type="ORF">KC01_LOCUS33398</name>
</gene>
<evidence type="ECO:0000313" key="2">
    <source>
        <dbReference type="Proteomes" id="UP001497482"/>
    </source>
</evidence>
<accession>A0AAV2LYT0</accession>
<dbReference type="AlphaFoldDB" id="A0AAV2LYT0"/>
<organism evidence="1 2">
    <name type="scientific">Knipowitschia caucasica</name>
    <name type="common">Caucasian dwarf goby</name>
    <name type="synonym">Pomatoschistus caucasicus</name>
    <dbReference type="NCBI Taxonomy" id="637954"/>
    <lineage>
        <taxon>Eukaryota</taxon>
        <taxon>Metazoa</taxon>
        <taxon>Chordata</taxon>
        <taxon>Craniata</taxon>
        <taxon>Vertebrata</taxon>
        <taxon>Euteleostomi</taxon>
        <taxon>Actinopterygii</taxon>
        <taxon>Neopterygii</taxon>
        <taxon>Teleostei</taxon>
        <taxon>Neoteleostei</taxon>
        <taxon>Acanthomorphata</taxon>
        <taxon>Gobiaria</taxon>
        <taxon>Gobiiformes</taxon>
        <taxon>Gobioidei</taxon>
        <taxon>Gobiidae</taxon>
        <taxon>Gobiinae</taxon>
        <taxon>Knipowitschia</taxon>
    </lineage>
</organism>
<reference evidence="1 2" key="1">
    <citation type="submission" date="2024-04" db="EMBL/GenBank/DDBJ databases">
        <authorList>
            <person name="Waldvogel A.-M."/>
            <person name="Schoenle A."/>
        </authorList>
    </citation>
    <scope>NUCLEOTIDE SEQUENCE [LARGE SCALE GENOMIC DNA]</scope>
</reference>
<proteinExistence type="predicted"/>
<name>A0AAV2LYT0_KNICA</name>
<keyword evidence="2" id="KW-1185">Reference proteome</keyword>
<dbReference type="Proteomes" id="UP001497482">
    <property type="component" value="Chromosome 5"/>
</dbReference>
<sequence length="106" mass="11352">MIYAKTCGFKAVNVASKQIEQVKRYSPRTAMGAQCTQIRGARLPLVISLSGEARGVEGVPLGKKEAHRANANAHVRIRSCSYTCAAHPLAALPSCYSAQGWGHPET</sequence>